<gene>
    <name evidence="9" type="primary">macB_38</name>
    <name evidence="9" type="ORF">GALL_173450</name>
</gene>
<name>A0A1J5S8W0_9ZZZZ</name>
<dbReference type="GO" id="GO:0022857">
    <property type="term" value="F:transmembrane transporter activity"/>
    <property type="evidence" value="ECO:0007669"/>
    <property type="project" value="TreeGrafter"/>
</dbReference>
<evidence type="ECO:0000256" key="4">
    <source>
        <dbReference type="ARBA" id="ARBA00022989"/>
    </source>
</evidence>
<dbReference type="GO" id="GO:0005524">
    <property type="term" value="F:ATP binding"/>
    <property type="evidence" value="ECO:0007669"/>
    <property type="project" value="UniProtKB-KW"/>
</dbReference>
<dbReference type="InterPro" id="IPR003838">
    <property type="entry name" value="ABC3_permease_C"/>
</dbReference>
<dbReference type="GO" id="GO:0005886">
    <property type="term" value="C:plasma membrane"/>
    <property type="evidence" value="ECO:0007669"/>
    <property type="project" value="UniProtKB-SubCell"/>
</dbReference>
<feature type="transmembrane region" description="Helical" evidence="6">
    <location>
        <begin position="294"/>
        <end position="315"/>
    </location>
</feature>
<dbReference type="InterPro" id="IPR050250">
    <property type="entry name" value="Macrolide_Exporter_MacB"/>
</dbReference>
<feature type="transmembrane region" description="Helical" evidence="6">
    <location>
        <begin position="437"/>
        <end position="458"/>
    </location>
</feature>
<feature type="domain" description="MacB-like periplasmic core" evidence="8">
    <location>
        <begin position="445"/>
        <end position="601"/>
    </location>
</feature>
<keyword evidence="2" id="KW-1003">Cell membrane</keyword>
<feature type="domain" description="MacB-like periplasmic core" evidence="8">
    <location>
        <begin position="20"/>
        <end position="239"/>
    </location>
</feature>
<feature type="transmembrane region" description="Helical" evidence="6">
    <location>
        <begin position="350"/>
        <end position="372"/>
    </location>
</feature>
<evidence type="ECO:0000256" key="2">
    <source>
        <dbReference type="ARBA" id="ARBA00022475"/>
    </source>
</evidence>
<evidence type="ECO:0000259" key="7">
    <source>
        <dbReference type="Pfam" id="PF02687"/>
    </source>
</evidence>
<keyword evidence="4 6" id="KW-1133">Transmembrane helix</keyword>
<protein>
    <submittedName>
        <fullName evidence="9">Macrolide export ATP-binding/permease protein MacB</fullName>
        <ecNumber evidence="9">3.6.3.-</ecNumber>
    </submittedName>
</protein>
<dbReference type="InterPro" id="IPR025857">
    <property type="entry name" value="MacB_PCD"/>
</dbReference>
<keyword evidence="9" id="KW-0547">Nucleotide-binding</keyword>
<reference evidence="9" key="1">
    <citation type="submission" date="2016-10" db="EMBL/GenBank/DDBJ databases">
        <title>Sequence of Gallionella enrichment culture.</title>
        <authorList>
            <person name="Poehlein A."/>
            <person name="Muehling M."/>
            <person name="Daniel R."/>
        </authorList>
    </citation>
    <scope>NUCLEOTIDE SEQUENCE</scope>
</reference>
<feature type="transmembrane region" description="Helical" evidence="6">
    <location>
        <begin position="728"/>
        <end position="747"/>
    </location>
</feature>
<evidence type="ECO:0000256" key="5">
    <source>
        <dbReference type="ARBA" id="ARBA00023136"/>
    </source>
</evidence>
<dbReference type="AlphaFoldDB" id="A0A1J5S8W0"/>
<organism evidence="9">
    <name type="scientific">mine drainage metagenome</name>
    <dbReference type="NCBI Taxonomy" id="410659"/>
    <lineage>
        <taxon>unclassified sequences</taxon>
        <taxon>metagenomes</taxon>
        <taxon>ecological metagenomes</taxon>
    </lineage>
</organism>
<dbReference type="PANTHER" id="PTHR30572">
    <property type="entry name" value="MEMBRANE COMPONENT OF TRANSPORTER-RELATED"/>
    <property type="match status" value="1"/>
</dbReference>
<feature type="transmembrane region" description="Helical" evidence="6">
    <location>
        <begin position="759"/>
        <end position="780"/>
    </location>
</feature>
<evidence type="ECO:0000259" key="8">
    <source>
        <dbReference type="Pfam" id="PF12704"/>
    </source>
</evidence>
<dbReference type="EC" id="3.6.3.-" evidence="9"/>
<feature type="transmembrane region" description="Helical" evidence="6">
    <location>
        <begin position="676"/>
        <end position="700"/>
    </location>
</feature>
<feature type="domain" description="ABC3 transporter permease C-terminal" evidence="7">
    <location>
        <begin position="679"/>
        <end position="792"/>
    </location>
</feature>
<evidence type="ECO:0000256" key="3">
    <source>
        <dbReference type="ARBA" id="ARBA00022692"/>
    </source>
</evidence>
<evidence type="ECO:0000256" key="1">
    <source>
        <dbReference type="ARBA" id="ARBA00004651"/>
    </source>
</evidence>
<keyword evidence="3 6" id="KW-0812">Transmembrane</keyword>
<feature type="domain" description="ABC3 transporter permease C-terminal" evidence="7">
    <location>
        <begin position="302"/>
        <end position="416"/>
    </location>
</feature>
<evidence type="ECO:0000313" key="9">
    <source>
        <dbReference type="EMBL" id="OIR00653.1"/>
    </source>
</evidence>
<keyword evidence="9" id="KW-0067">ATP-binding</keyword>
<feature type="transmembrane region" description="Helical" evidence="6">
    <location>
        <begin position="21"/>
        <end position="41"/>
    </location>
</feature>
<comment type="subcellular location">
    <subcellularLocation>
        <location evidence="1">Cell membrane</location>
        <topology evidence="1">Multi-pass membrane protein</topology>
    </subcellularLocation>
</comment>
<dbReference type="PROSITE" id="PS51257">
    <property type="entry name" value="PROKAR_LIPOPROTEIN"/>
    <property type="match status" value="1"/>
</dbReference>
<feature type="transmembrane region" description="Helical" evidence="6">
    <location>
        <begin position="392"/>
        <end position="416"/>
    </location>
</feature>
<keyword evidence="9" id="KW-0378">Hydrolase</keyword>
<evidence type="ECO:0000256" key="6">
    <source>
        <dbReference type="SAM" id="Phobius"/>
    </source>
</evidence>
<dbReference type="Pfam" id="PF02687">
    <property type="entry name" value="FtsX"/>
    <property type="match status" value="2"/>
</dbReference>
<dbReference type="PANTHER" id="PTHR30572:SF18">
    <property type="entry name" value="ABC-TYPE MACROLIDE FAMILY EXPORT SYSTEM PERMEASE COMPONENT 2"/>
    <property type="match status" value="1"/>
</dbReference>
<proteinExistence type="predicted"/>
<dbReference type="EMBL" id="MLJW01000093">
    <property type="protein sequence ID" value="OIR00653.1"/>
    <property type="molecule type" value="Genomic_DNA"/>
</dbReference>
<dbReference type="Pfam" id="PF12704">
    <property type="entry name" value="MacB_PCD"/>
    <property type="match status" value="2"/>
</dbReference>
<dbReference type="GO" id="GO:0016787">
    <property type="term" value="F:hydrolase activity"/>
    <property type="evidence" value="ECO:0007669"/>
    <property type="project" value="UniProtKB-KW"/>
</dbReference>
<accession>A0A1J5S8W0</accession>
<comment type="caution">
    <text evidence="9">The sequence shown here is derived from an EMBL/GenBank/DDBJ whole genome shotgun (WGS) entry which is preliminary data.</text>
</comment>
<sequence>MLKNYFIIAVRNLLRNKVYSFINIAGLSLGLACAILILLYVKDELSFDKFHKNVNNVYRIVTKSKQNGVEHKDGNTGLLQGPRFAQNVPGIQSFVRVQGGTEDIKTGTDIQSQDLLYVDSTFFSVFNFPLLNGDVKTCLKEPHSIVLSEDAAKKQFGSADVVGKIVMLRDDSTFVPYKVTAVAKRCPQNSSIKFDVLLPFKESDKDARDNDNWFSFFLNTFVKLNPKTNPATVEDQMQKFYITDATSTFKKMVEKYGGGPFASMGTYFLQPFTDMHLSTELPAQNGLTNASNPMYSYILSGIALFVLLIACINFVNLTVARSVKRAKEIGIRKVIGGSRKQLISQFLGESFLLCCIAFALALVIVQLILPVFNNLANKALALSYLFDTKLIAAYLLLFFITALLAGFYPALVLSGYKPVETLYSRFNLAGKSYLQKSLVVLQFALASFLIIATFVIYAQFDFLTKTDLGYSDSNIVVVNKDRIKHSEAAMFKNELLKNQNIIDVAAKNNGQWITGAKLSNDSAISFNYETIDESYLPEFKIPLVQGRNFSKMYPADSNNSILVNEAFVKKAGWKNPIGETVNFFYNNNEIYHVVGVVKDYHYLALNQQIGPQLFTMKNDNLYGTFNIKIKPGTETQSLKFIQKAFKAFFPLSPYSYIFKDEENLKNFESEAKWKQILLFGAILTIFISCIGLFGLSVLSAEKRTKEIGIRKVLGASVRSVVTTLSKDFLKLVVIALIIAIPLAWLAANKWLEKYPYRITISWLTFAMAGLLVIMVALVTVSYQSIKAAIANPVKSLRTE</sequence>
<keyword evidence="5 6" id="KW-0472">Membrane</keyword>